<keyword evidence="1" id="KW-0805">Transcription regulation</keyword>
<dbReference type="SUPFAM" id="SSF46894">
    <property type="entry name" value="C-terminal effector domain of the bipartite response regulators"/>
    <property type="match status" value="1"/>
</dbReference>
<protein>
    <recommendedName>
        <fullName evidence="4">HTH luxR-type domain-containing protein</fullName>
    </recommendedName>
</protein>
<reference evidence="6" key="1">
    <citation type="journal article" date="2019" name="Int. J. Syst. Evol. Microbiol.">
        <title>The Global Catalogue of Microorganisms (GCM) 10K type strain sequencing project: providing services to taxonomists for standard genome sequencing and annotation.</title>
        <authorList>
            <consortium name="The Broad Institute Genomics Platform"/>
            <consortium name="The Broad Institute Genome Sequencing Center for Infectious Disease"/>
            <person name="Wu L."/>
            <person name="Ma J."/>
        </authorList>
    </citation>
    <scope>NUCLEOTIDE SEQUENCE [LARGE SCALE GENOMIC DNA]</scope>
    <source>
        <strain evidence="6">NBRC 108730</strain>
    </source>
</reference>
<evidence type="ECO:0000256" key="3">
    <source>
        <dbReference type="ARBA" id="ARBA00023163"/>
    </source>
</evidence>
<comment type="caution">
    <text evidence="5">The sequence shown here is derived from an EMBL/GenBank/DDBJ whole genome shotgun (WGS) entry which is preliminary data.</text>
</comment>
<evidence type="ECO:0000313" key="5">
    <source>
        <dbReference type="EMBL" id="GMA85255.1"/>
    </source>
</evidence>
<dbReference type="InterPro" id="IPR000792">
    <property type="entry name" value="Tscrpt_reg_LuxR_C"/>
</dbReference>
<dbReference type="Gene3D" id="1.10.10.10">
    <property type="entry name" value="Winged helix-like DNA-binding domain superfamily/Winged helix DNA-binding domain"/>
    <property type="match status" value="1"/>
</dbReference>
<dbReference type="PRINTS" id="PR00038">
    <property type="entry name" value="HTHLUXR"/>
</dbReference>
<name>A0ABQ6JEK4_9ACTN</name>
<dbReference type="InterPro" id="IPR036388">
    <property type="entry name" value="WH-like_DNA-bd_sf"/>
</dbReference>
<dbReference type="PANTHER" id="PTHR44688">
    <property type="entry name" value="DNA-BINDING TRANSCRIPTIONAL ACTIVATOR DEVR_DOSR"/>
    <property type="match status" value="1"/>
</dbReference>
<dbReference type="SMART" id="SM00421">
    <property type="entry name" value="HTH_LUXR"/>
    <property type="match status" value="1"/>
</dbReference>
<evidence type="ECO:0000313" key="6">
    <source>
        <dbReference type="Proteomes" id="UP001157017"/>
    </source>
</evidence>
<keyword evidence="2" id="KW-0238">DNA-binding</keyword>
<gene>
    <name evidence="5" type="ORF">GCM10025868_05050</name>
</gene>
<dbReference type="PROSITE" id="PS00622">
    <property type="entry name" value="HTH_LUXR_1"/>
    <property type="match status" value="1"/>
</dbReference>
<keyword evidence="3" id="KW-0804">Transcription</keyword>
<dbReference type="Pfam" id="PF00196">
    <property type="entry name" value="GerE"/>
    <property type="match status" value="1"/>
</dbReference>
<proteinExistence type="predicted"/>
<dbReference type="InterPro" id="IPR016032">
    <property type="entry name" value="Sig_transdc_resp-reg_C-effctor"/>
</dbReference>
<dbReference type="Proteomes" id="UP001157017">
    <property type="component" value="Unassembled WGS sequence"/>
</dbReference>
<dbReference type="CDD" id="cd06170">
    <property type="entry name" value="LuxR_C_like"/>
    <property type="match status" value="1"/>
</dbReference>
<evidence type="ECO:0000256" key="2">
    <source>
        <dbReference type="ARBA" id="ARBA00023125"/>
    </source>
</evidence>
<organism evidence="5 6">
    <name type="scientific">Angustibacter aerolatus</name>
    <dbReference type="NCBI Taxonomy" id="1162965"/>
    <lineage>
        <taxon>Bacteria</taxon>
        <taxon>Bacillati</taxon>
        <taxon>Actinomycetota</taxon>
        <taxon>Actinomycetes</taxon>
        <taxon>Kineosporiales</taxon>
        <taxon>Kineosporiaceae</taxon>
    </lineage>
</organism>
<dbReference type="EMBL" id="BSUZ01000001">
    <property type="protein sequence ID" value="GMA85255.1"/>
    <property type="molecule type" value="Genomic_DNA"/>
</dbReference>
<accession>A0ABQ6JEK4</accession>
<dbReference type="PANTHER" id="PTHR44688:SF16">
    <property type="entry name" value="DNA-BINDING TRANSCRIPTIONAL ACTIVATOR DEVR_DOSR"/>
    <property type="match status" value="1"/>
</dbReference>
<evidence type="ECO:0000256" key="1">
    <source>
        <dbReference type="ARBA" id="ARBA00023015"/>
    </source>
</evidence>
<feature type="domain" description="HTH luxR-type" evidence="4">
    <location>
        <begin position="27"/>
        <end position="92"/>
    </location>
</feature>
<sequence>MRAALSAGVRCFLVSGRPAAVVPVPGAGGLAERLSTREVEVLQHVANGRSNKEIGAALGLSALTVKSHLARIARKVGTGDRAEMVMLALRAGVIA</sequence>
<keyword evidence="6" id="KW-1185">Reference proteome</keyword>
<evidence type="ECO:0000259" key="4">
    <source>
        <dbReference type="PROSITE" id="PS50043"/>
    </source>
</evidence>
<dbReference type="PROSITE" id="PS50043">
    <property type="entry name" value="HTH_LUXR_2"/>
    <property type="match status" value="1"/>
</dbReference>